<sequence length="113" mass="12377">MAIFTITLLYFANRFASDSSLSYNLLFITHLFSPSSIVSVSDSPPSSPSSPEILQPPLSPSPPEGIVRTGTVDDNGLMSLEFEIGEVIDLEDDLEEEERDEEIVRVKVGKFGV</sequence>
<dbReference type="AlphaFoldDB" id="A0AAN8ZMR6"/>
<keyword evidence="4" id="KW-1185">Reference proteome</keyword>
<feature type="coiled-coil region" evidence="1">
    <location>
        <begin position="80"/>
        <end position="107"/>
    </location>
</feature>
<evidence type="ECO:0000313" key="4">
    <source>
        <dbReference type="Proteomes" id="UP001370490"/>
    </source>
</evidence>
<evidence type="ECO:0000313" key="3">
    <source>
        <dbReference type="EMBL" id="KAK6939948.1"/>
    </source>
</evidence>
<protein>
    <submittedName>
        <fullName evidence="3">Uncharacterized protein</fullName>
    </submittedName>
</protein>
<reference evidence="3 4" key="1">
    <citation type="submission" date="2023-12" db="EMBL/GenBank/DDBJ databases">
        <title>A high-quality genome assembly for Dillenia turbinata (Dilleniales).</title>
        <authorList>
            <person name="Chanderbali A."/>
        </authorList>
    </citation>
    <scope>NUCLEOTIDE SEQUENCE [LARGE SCALE GENOMIC DNA]</scope>
    <source>
        <strain evidence="3">LSX21</strain>
        <tissue evidence="3">Leaf</tissue>
    </source>
</reference>
<feature type="region of interest" description="Disordered" evidence="2">
    <location>
        <begin position="36"/>
        <end position="66"/>
    </location>
</feature>
<accession>A0AAN8ZMR6</accession>
<gene>
    <name evidence="3" type="ORF">RJ641_029479</name>
</gene>
<name>A0AAN8ZMR6_9MAGN</name>
<evidence type="ECO:0000256" key="1">
    <source>
        <dbReference type="SAM" id="Coils"/>
    </source>
</evidence>
<organism evidence="3 4">
    <name type="scientific">Dillenia turbinata</name>
    <dbReference type="NCBI Taxonomy" id="194707"/>
    <lineage>
        <taxon>Eukaryota</taxon>
        <taxon>Viridiplantae</taxon>
        <taxon>Streptophyta</taxon>
        <taxon>Embryophyta</taxon>
        <taxon>Tracheophyta</taxon>
        <taxon>Spermatophyta</taxon>
        <taxon>Magnoliopsida</taxon>
        <taxon>eudicotyledons</taxon>
        <taxon>Gunneridae</taxon>
        <taxon>Pentapetalae</taxon>
        <taxon>Dilleniales</taxon>
        <taxon>Dilleniaceae</taxon>
        <taxon>Dillenia</taxon>
    </lineage>
</organism>
<dbReference type="EMBL" id="JBAMMX010000005">
    <property type="protein sequence ID" value="KAK6939948.1"/>
    <property type="molecule type" value="Genomic_DNA"/>
</dbReference>
<proteinExistence type="predicted"/>
<evidence type="ECO:0000256" key="2">
    <source>
        <dbReference type="SAM" id="MobiDB-lite"/>
    </source>
</evidence>
<comment type="caution">
    <text evidence="3">The sequence shown here is derived from an EMBL/GenBank/DDBJ whole genome shotgun (WGS) entry which is preliminary data.</text>
</comment>
<keyword evidence="1" id="KW-0175">Coiled coil</keyword>
<feature type="compositionally biased region" description="Low complexity" evidence="2">
    <location>
        <begin position="36"/>
        <end position="56"/>
    </location>
</feature>
<dbReference type="Proteomes" id="UP001370490">
    <property type="component" value="Unassembled WGS sequence"/>
</dbReference>